<feature type="region of interest" description="Disordered" evidence="1">
    <location>
        <begin position="1"/>
        <end position="62"/>
    </location>
</feature>
<keyword evidence="3" id="KW-1185">Reference proteome</keyword>
<sequence>MGMSSEEASCVPERDPNRHRPTPRTQPGASCAMSRPGTLCPSSLTSTTTANEYGDKNDGGDEARVLDLDADAYLEFKTGEGRDSKKIAGKMKKAEQKGEAMAAEAEDEEG</sequence>
<dbReference type="EMBL" id="RDQH01000331">
    <property type="protein sequence ID" value="RXH98609.1"/>
    <property type="molecule type" value="Genomic_DNA"/>
</dbReference>
<gene>
    <name evidence="2" type="ORF">DVH24_010934</name>
</gene>
<feature type="compositionally biased region" description="Basic and acidic residues" evidence="1">
    <location>
        <begin position="53"/>
        <end position="62"/>
    </location>
</feature>
<evidence type="ECO:0000256" key="1">
    <source>
        <dbReference type="SAM" id="MobiDB-lite"/>
    </source>
</evidence>
<dbReference type="AlphaFoldDB" id="A0A498JRP5"/>
<protein>
    <submittedName>
        <fullName evidence="2">Uncharacterized protein</fullName>
    </submittedName>
</protein>
<organism evidence="2 3">
    <name type="scientific">Malus domestica</name>
    <name type="common">Apple</name>
    <name type="synonym">Pyrus malus</name>
    <dbReference type="NCBI Taxonomy" id="3750"/>
    <lineage>
        <taxon>Eukaryota</taxon>
        <taxon>Viridiplantae</taxon>
        <taxon>Streptophyta</taxon>
        <taxon>Embryophyta</taxon>
        <taxon>Tracheophyta</taxon>
        <taxon>Spermatophyta</taxon>
        <taxon>Magnoliopsida</taxon>
        <taxon>eudicotyledons</taxon>
        <taxon>Gunneridae</taxon>
        <taxon>Pentapetalae</taxon>
        <taxon>rosids</taxon>
        <taxon>fabids</taxon>
        <taxon>Rosales</taxon>
        <taxon>Rosaceae</taxon>
        <taxon>Amygdaloideae</taxon>
        <taxon>Maleae</taxon>
        <taxon>Malus</taxon>
    </lineage>
</organism>
<proteinExistence type="predicted"/>
<accession>A0A498JRP5</accession>
<reference evidence="2 3" key="1">
    <citation type="submission" date="2018-10" db="EMBL/GenBank/DDBJ databases">
        <title>A high-quality apple genome assembly.</title>
        <authorList>
            <person name="Hu J."/>
        </authorList>
    </citation>
    <scope>NUCLEOTIDE SEQUENCE [LARGE SCALE GENOMIC DNA]</scope>
    <source>
        <strain evidence="3">cv. HFTH1</strain>
        <tissue evidence="2">Young leaf</tissue>
    </source>
</reference>
<comment type="caution">
    <text evidence="2">The sequence shown here is derived from an EMBL/GenBank/DDBJ whole genome shotgun (WGS) entry which is preliminary data.</text>
</comment>
<name>A0A498JRP5_MALDO</name>
<feature type="compositionally biased region" description="Basic and acidic residues" evidence="1">
    <location>
        <begin position="80"/>
        <end position="98"/>
    </location>
</feature>
<dbReference type="Proteomes" id="UP000290289">
    <property type="component" value="Chromosome 5"/>
</dbReference>
<evidence type="ECO:0000313" key="3">
    <source>
        <dbReference type="Proteomes" id="UP000290289"/>
    </source>
</evidence>
<feature type="region of interest" description="Disordered" evidence="1">
    <location>
        <begin position="80"/>
        <end position="110"/>
    </location>
</feature>
<evidence type="ECO:0000313" key="2">
    <source>
        <dbReference type="EMBL" id="RXH98609.1"/>
    </source>
</evidence>